<comment type="caution">
    <text evidence="2">The sequence shown here is derived from an EMBL/GenBank/DDBJ whole genome shotgun (WGS) entry which is preliminary data.</text>
</comment>
<dbReference type="EMBL" id="QEKW01000009">
    <property type="protein sequence ID" value="PVZ08241.1"/>
    <property type="molecule type" value="Genomic_DNA"/>
</dbReference>
<gene>
    <name evidence="2" type="ORF">C8D89_109124</name>
</gene>
<protein>
    <submittedName>
        <fullName evidence="2">Uncharacterized protein</fullName>
    </submittedName>
</protein>
<evidence type="ECO:0000313" key="2">
    <source>
        <dbReference type="EMBL" id="PVZ08241.1"/>
    </source>
</evidence>
<feature type="region of interest" description="Disordered" evidence="1">
    <location>
        <begin position="392"/>
        <end position="415"/>
    </location>
</feature>
<keyword evidence="3" id="KW-1185">Reference proteome</keyword>
<sequence length="415" mass="45610">MPDRAEVVVYEGDDDDDQVVAWAEGGRLIVTGEALAVDAFIADLKPDRTLDLESVRALSTGVASFATPQAVQAGIVAKRYVELGVERWKQLAPTAETRSELRKITRSVKTGRFVSNKPVKSIATATQPEVLIALAAIQMAIQSLTDAVEEVAKNVDDLKRLAETTEVGNLAGLYRVLANARAQVDRTGTISRTTWESIATHEVTAQQSADRLRAYIRRILEDMPLAKGIGDRQDFARRLVKEGTIRRSLRLLVLAEQCRLLWRSLKLDEVRVAEPEHLESEAEAAKALLAENAKVDLELVNALRDSVARLTKVTPLDGVRLRTRGELPAAATELRSQIDEFATARSQQFDSWAPDDTPGLKDAAREVRDIASRATRKSRQIVGGRIGDFASWVSGPAEEEEKAGASRRPRPPDPK</sequence>
<dbReference type="Proteomes" id="UP000245639">
    <property type="component" value="Unassembled WGS sequence"/>
</dbReference>
<organism evidence="2 3">
    <name type="scientific">Actinomycetospora cinnamomea</name>
    <dbReference type="NCBI Taxonomy" id="663609"/>
    <lineage>
        <taxon>Bacteria</taxon>
        <taxon>Bacillati</taxon>
        <taxon>Actinomycetota</taxon>
        <taxon>Actinomycetes</taxon>
        <taxon>Pseudonocardiales</taxon>
        <taxon>Pseudonocardiaceae</taxon>
        <taxon>Actinomycetospora</taxon>
    </lineage>
</organism>
<name>A0A2U1F7T3_9PSEU</name>
<evidence type="ECO:0000256" key="1">
    <source>
        <dbReference type="SAM" id="MobiDB-lite"/>
    </source>
</evidence>
<dbReference type="RefSeq" id="WP_116709471.1">
    <property type="nucleotide sequence ID" value="NZ_QEKW01000009.1"/>
</dbReference>
<reference evidence="2 3" key="1">
    <citation type="submission" date="2018-04" db="EMBL/GenBank/DDBJ databases">
        <title>Genomic Encyclopedia of Type Strains, Phase IV (KMG-IV): sequencing the most valuable type-strain genomes for metagenomic binning, comparative biology and taxonomic classification.</title>
        <authorList>
            <person name="Goeker M."/>
        </authorList>
    </citation>
    <scope>NUCLEOTIDE SEQUENCE [LARGE SCALE GENOMIC DNA]</scope>
    <source>
        <strain evidence="2 3">DSM 45771</strain>
    </source>
</reference>
<evidence type="ECO:0000313" key="3">
    <source>
        <dbReference type="Proteomes" id="UP000245639"/>
    </source>
</evidence>
<dbReference type="AlphaFoldDB" id="A0A2U1F7T3"/>
<proteinExistence type="predicted"/>
<accession>A0A2U1F7T3</accession>